<dbReference type="InterPro" id="IPR000868">
    <property type="entry name" value="Isochorismatase-like_dom"/>
</dbReference>
<dbReference type="OrthoDB" id="5794853at2"/>
<reference evidence="3 4" key="1">
    <citation type="submission" date="2018-01" db="EMBL/GenBank/DDBJ databases">
        <title>Whole genome analyses suggest that Burkholderia sensu lato contains two further novel genera in the rhizoxinica-symbiotica group Mycetohabitans gen. nov., and Trinickia gen. nov.: implications for the evolution of diazotrophy and nodulation in the Burkholderiaceae.</title>
        <authorList>
            <person name="Estrada-de los Santos P."/>
            <person name="Palmer M."/>
            <person name="Chavez-Ramirez B."/>
            <person name="Beukes C."/>
            <person name="Steenkamp E.T."/>
            <person name="Hirsch A.M."/>
            <person name="Manyaka P."/>
            <person name="Maluk M."/>
            <person name="Lafos M."/>
            <person name="Crook M."/>
            <person name="Gross E."/>
            <person name="Simon M.F."/>
            <person name="Bueno dos Reis Junior F."/>
            <person name="Poole P.S."/>
            <person name="Venter S.N."/>
            <person name="James E.K."/>
        </authorList>
    </citation>
    <scope>NUCLEOTIDE SEQUENCE [LARGE SCALE GENOMIC DNA]</scope>
    <source>
        <strain evidence="3 4">GIMN1.004</strain>
    </source>
</reference>
<protein>
    <submittedName>
        <fullName evidence="3">Isochorismatase</fullName>
    </submittedName>
</protein>
<organism evidence="3 4">
    <name type="scientific">Trinickia dabaoshanensis</name>
    <dbReference type="NCBI Taxonomy" id="564714"/>
    <lineage>
        <taxon>Bacteria</taxon>
        <taxon>Pseudomonadati</taxon>
        <taxon>Pseudomonadota</taxon>
        <taxon>Betaproteobacteria</taxon>
        <taxon>Burkholderiales</taxon>
        <taxon>Burkholderiaceae</taxon>
        <taxon>Trinickia</taxon>
    </lineage>
</organism>
<feature type="domain" description="Isochorismatase-like" evidence="2">
    <location>
        <begin position="32"/>
        <end position="205"/>
    </location>
</feature>
<dbReference type="EMBL" id="PNYA01000015">
    <property type="protein sequence ID" value="PMS18337.1"/>
    <property type="molecule type" value="Genomic_DNA"/>
</dbReference>
<gene>
    <name evidence="3" type="ORF">C0Z18_17320</name>
</gene>
<evidence type="ECO:0000313" key="3">
    <source>
        <dbReference type="EMBL" id="PMS18337.1"/>
    </source>
</evidence>
<dbReference type="PRINTS" id="PR01398">
    <property type="entry name" value="ISCHRISMTASE"/>
</dbReference>
<dbReference type="Pfam" id="PF00857">
    <property type="entry name" value="Isochorismatase"/>
    <property type="match status" value="1"/>
</dbReference>
<name>A0A2N7VMI5_9BURK</name>
<dbReference type="Proteomes" id="UP000235616">
    <property type="component" value="Unassembled WGS sequence"/>
</dbReference>
<evidence type="ECO:0000256" key="1">
    <source>
        <dbReference type="ARBA" id="ARBA00022801"/>
    </source>
</evidence>
<comment type="caution">
    <text evidence="3">The sequence shown here is derived from an EMBL/GenBank/DDBJ whole genome shotgun (WGS) entry which is preliminary data.</text>
</comment>
<proteinExistence type="predicted"/>
<dbReference type="RefSeq" id="WP_102646650.1">
    <property type="nucleotide sequence ID" value="NZ_PNYA01000015.1"/>
</dbReference>
<dbReference type="SUPFAM" id="SSF52499">
    <property type="entry name" value="Isochorismatase-like hydrolases"/>
    <property type="match status" value="1"/>
</dbReference>
<keyword evidence="4" id="KW-1185">Reference proteome</keyword>
<dbReference type="GO" id="GO:0008908">
    <property type="term" value="F:isochorismatase activity"/>
    <property type="evidence" value="ECO:0007669"/>
    <property type="project" value="InterPro"/>
</dbReference>
<evidence type="ECO:0000313" key="4">
    <source>
        <dbReference type="Proteomes" id="UP000235616"/>
    </source>
</evidence>
<dbReference type="InterPro" id="IPR050272">
    <property type="entry name" value="Isochorismatase-like_hydrls"/>
</dbReference>
<keyword evidence="1" id="KW-0378">Hydrolase</keyword>
<dbReference type="PANTHER" id="PTHR43540">
    <property type="entry name" value="PEROXYUREIDOACRYLATE/UREIDOACRYLATE AMIDOHYDROLASE-RELATED"/>
    <property type="match status" value="1"/>
</dbReference>
<dbReference type="PANTHER" id="PTHR43540:SF3">
    <property type="entry name" value="ENTEROBACTIN SYNTHASE COMPONENT B"/>
    <property type="match status" value="1"/>
</dbReference>
<sequence length="208" mass="22765">MAGIPTIAPYQVPGTTDVCANIASWHPSPERAALLVHDMQRFFLRPLPAHAIAHPLVENVTHLVTRARKLGVPIAYTAQPGGMTPAQRGLLKDFWGPGMAVAPADREIAGGLSPQSGDWIFTKWRYSAFFKSDLLRSLREAGRDQLIICGVYAHIGILATAIDAFSNDIETFIVADAVADFNRDDHLMALNYAARSCAVVTRTEEVWQ</sequence>
<dbReference type="Gene3D" id="3.40.50.850">
    <property type="entry name" value="Isochorismatase-like"/>
    <property type="match status" value="1"/>
</dbReference>
<evidence type="ECO:0000259" key="2">
    <source>
        <dbReference type="Pfam" id="PF00857"/>
    </source>
</evidence>
<dbReference type="AlphaFoldDB" id="A0A2N7VMI5"/>
<dbReference type="InterPro" id="IPR016291">
    <property type="entry name" value="Isochorismatase"/>
</dbReference>
<dbReference type="InterPro" id="IPR036380">
    <property type="entry name" value="Isochorismatase-like_sf"/>
</dbReference>
<accession>A0A2N7VMI5</accession>